<reference evidence="2" key="1">
    <citation type="journal article" date="2015" name="Nature">
        <title>Complex archaea that bridge the gap between prokaryotes and eukaryotes.</title>
        <authorList>
            <person name="Spang A."/>
            <person name="Saw J.H."/>
            <person name="Jorgensen S.L."/>
            <person name="Zaremba-Niedzwiedzka K."/>
            <person name="Martijn J."/>
            <person name="Lind A.E."/>
            <person name="van Eijk R."/>
            <person name="Schleper C."/>
            <person name="Guy L."/>
            <person name="Ettema T.J."/>
        </authorList>
    </citation>
    <scope>NUCLEOTIDE SEQUENCE</scope>
</reference>
<dbReference type="EMBL" id="LAZR01000281">
    <property type="protein sequence ID" value="KKN77318.1"/>
    <property type="molecule type" value="Genomic_DNA"/>
</dbReference>
<evidence type="ECO:0000313" key="2">
    <source>
        <dbReference type="EMBL" id="KKN77318.1"/>
    </source>
</evidence>
<accession>A0A0F9WG67</accession>
<sequence length="104" mass="11798">MQTRQIQMNDVIYNATEQCFEALVTVHDGDRSRRYACAINAPMTMSFDQAAEGLTRQAERRHMGRGGMHSEIRNIKPSPRSGRPRFDPKAWLQSVAKLNGHRAA</sequence>
<evidence type="ECO:0000256" key="1">
    <source>
        <dbReference type="SAM" id="MobiDB-lite"/>
    </source>
</evidence>
<gene>
    <name evidence="2" type="ORF">LCGC14_0361810</name>
</gene>
<evidence type="ECO:0008006" key="3">
    <source>
        <dbReference type="Google" id="ProtNLM"/>
    </source>
</evidence>
<organism evidence="2">
    <name type="scientific">marine sediment metagenome</name>
    <dbReference type="NCBI Taxonomy" id="412755"/>
    <lineage>
        <taxon>unclassified sequences</taxon>
        <taxon>metagenomes</taxon>
        <taxon>ecological metagenomes</taxon>
    </lineage>
</organism>
<name>A0A0F9WG67_9ZZZZ</name>
<protein>
    <recommendedName>
        <fullName evidence="3">Orotidine 5-phosphate decarboxylase</fullName>
    </recommendedName>
</protein>
<dbReference type="AlphaFoldDB" id="A0A0F9WG67"/>
<proteinExistence type="predicted"/>
<comment type="caution">
    <text evidence="2">The sequence shown here is derived from an EMBL/GenBank/DDBJ whole genome shotgun (WGS) entry which is preliminary data.</text>
</comment>
<feature type="region of interest" description="Disordered" evidence="1">
    <location>
        <begin position="60"/>
        <end position="88"/>
    </location>
</feature>